<evidence type="ECO:0000313" key="3">
    <source>
        <dbReference type="Proteomes" id="UP000261174"/>
    </source>
</evidence>
<protein>
    <recommendedName>
        <fullName evidence="4">Outer membrane protein beta-barrel domain-containing protein</fullName>
    </recommendedName>
</protein>
<proteinExistence type="predicted"/>
<dbReference type="RefSeq" id="WP_116855882.1">
    <property type="nucleotide sequence ID" value="NZ_QTJV01000009.1"/>
</dbReference>
<evidence type="ECO:0000256" key="1">
    <source>
        <dbReference type="SAM" id="SignalP"/>
    </source>
</evidence>
<dbReference type="EMBL" id="QTJV01000009">
    <property type="protein sequence ID" value="RFM32688.1"/>
    <property type="molecule type" value="Genomic_DNA"/>
</dbReference>
<keyword evidence="1" id="KW-0732">Signal</keyword>
<gene>
    <name evidence="2" type="ORF">DXN04_23760</name>
</gene>
<feature type="signal peptide" evidence="1">
    <location>
        <begin position="1"/>
        <end position="19"/>
    </location>
</feature>
<dbReference type="AlphaFoldDB" id="A0A3E1NY61"/>
<dbReference type="OrthoDB" id="1122635at2"/>
<sequence length="211" mass="22962">MKKALLALLVLTSVQQAWAQTAQTETLFSKKSVSSKIGAYGVPAANLTSIGNNFAVMTGGYGGVLLNRKWMFGAGAYSLANNITSTYAPSATTGYKQYLNFWYTGLAVEYTHNTDKLIHWTAGTLVGGGAVSRRNKANFDWDDDDKHYHSYDRSGLFVAEPFANIELNVTSYLRLDLGATYRLVLGSNTPNISNGDLSMASFHFGIKAGKF</sequence>
<evidence type="ECO:0000313" key="2">
    <source>
        <dbReference type="EMBL" id="RFM32688.1"/>
    </source>
</evidence>
<dbReference type="Proteomes" id="UP000261174">
    <property type="component" value="Unassembled WGS sequence"/>
</dbReference>
<keyword evidence="3" id="KW-1185">Reference proteome</keyword>
<feature type="chain" id="PRO_5017718568" description="Outer membrane protein beta-barrel domain-containing protein" evidence="1">
    <location>
        <begin position="20"/>
        <end position="211"/>
    </location>
</feature>
<evidence type="ECO:0008006" key="4">
    <source>
        <dbReference type="Google" id="ProtNLM"/>
    </source>
</evidence>
<comment type="caution">
    <text evidence="2">The sequence shown here is derived from an EMBL/GenBank/DDBJ whole genome shotgun (WGS) entry which is preliminary data.</text>
</comment>
<reference evidence="2 3" key="1">
    <citation type="submission" date="2018-08" db="EMBL/GenBank/DDBJ databases">
        <title>Chitinophaga sp. K20C18050901, a novel bacterium isolated from forest soil.</title>
        <authorList>
            <person name="Wang C."/>
        </authorList>
    </citation>
    <scope>NUCLEOTIDE SEQUENCE [LARGE SCALE GENOMIC DNA]</scope>
    <source>
        <strain evidence="2 3">K20C18050901</strain>
    </source>
</reference>
<name>A0A3E1NY61_9BACT</name>
<accession>A0A3E1NY61</accession>
<organism evidence="2 3">
    <name type="scientific">Chitinophaga silvisoli</name>
    <dbReference type="NCBI Taxonomy" id="2291814"/>
    <lineage>
        <taxon>Bacteria</taxon>
        <taxon>Pseudomonadati</taxon>
        <taxon>Bacteroidota</taxon>
        <taxon>Chitinophagia</taxon>
        <taxon>Chitinophagales</taxon>
        <taxon>Chitinophagaceae</taxon>
        <taxon>Chitinophaga</taxon>
    </lineage>
</organism>